<sequence>MQPVPRILDQRRPAQLHARQVTAAVGQPLHRRQAVRRDAVCQPLFVVGVFRLMLPQQFPRLRVLHRLPFA</sequence>
<organism evidence="1">
    <name type="scientific">Escherichia coli</name>
    <dbReference type="NCBI Taxonomy" id="562"/>
    <lineage>
        <taxon>Bacteria</taxon>
        <taxon>Pseudomonadati</taxon>
        <taxon>Pseudomonadota</taxon>
        <taxon>Gammaproteobacteria</taxon>
        <taxon>Enterobacterales</taxon>
        <taxon>Enterobacteriaceae</taxon>
        <taxon>Escherichia</taxon>
    </lineage>
</organism>
<comment type="caution">
    <text evidence="1">The sequence shown here is derived from an EMBL/GenBank/DDBJ whole genome shotgun (WGS) entry which is preliminary data.</text>
</comment>
<name>A0A776R0W4_ECOLX</name>
<reference evidence="1" key="2">
    <citation type="submission" date="2019-11" db="EMBL/GenBank/DDBJ databases">
        <authorList>
            <consortium name="NCBI Pathogen Detection Project"/>
        </authorList>
    </citation>
    <scope>NUCLEOTIDE SEQUENCE</scope>
    <source>
        <strain evidence="1">EC00688</strain>
    </source>
</reference>
<protein>
    <submittedName>
        <fullName evidence="1">Uncharacterized protein</fullName>
    </submittedName>
</protein>
<proteinExistence type="predicted"/>
<accession>A0A776R0W4</accession>
<dbReference type="AlphaFoldDB" id="A0A776R0W4"/>
<gene>
    <name evidence="1" type="ORF">GIJ97_25000</name>
</gene>
<dbReference type="EMBL" id="DABATB010000173">
    <property type="protein sequence ID" value="HAH2395080.1"/>
    <property type="molecule type" value="Genomic_DNA"/>
</dbReference>
<reference evidence="1" key="1">
    <citation type="journal article" date="2018" name="Genome Biol.">
        <title>SKESA: strategic k-mer extension for scrupulous assemblies.</title>
        <authorList>
            <person name="Souvorov A."/>
            <person name="Agarwala R."/>
            <person name="Lipman D.J."/>
        </authorList>
    </citation>
    <scope>NUCLEOTIDE SEQUENCE</scope>
    <source>
        <strain evidence="1">EC00688</strain>
    </source>
</reference>
<evidence type="ECO:0000313" key="1">
    <source>
        <dbReference type="EMBL" id="HAH2395080.1"/>
    </source>
</evidence>
<feature type="non-terminal residue" evidence="1">
    <location>
        <position position="70"/>
    </location>
</feature>